<name>A0A9P3UM54_LYOSH</name>
<accession>A0A9P3UM54</accession>
<dbReference type="AlphaFoldDB" id="A0A9P3UM54"/>
<comment type="caution">
    <text evidence="2">The sequence shown here is derived from an EMBL/GenBank/DDBJ whole genome shotgun (WGS) entry which is preliminary data.</text>
</comment>
<keyword evidence="3" id="KW-1185">Reference proteome</keyword>
<dbReference type="Proteomes" id="UP001063166">
    <property type="component" value="Unassembled WGS sequence"/>
</dbReference>
<feature type="region of interest" description="Disordered" evidence="1">
    <location>
        <begin position="20"/>
        <end position="40"/>
    </location>
</feature>
<dbReference type="EMBL" id="BRPK01000003">
    <property type="protein sequence ID" value="GLB36370.1"/>
    <property type="molecule type" value="Genomic_DNA"/>
</dbReference>
<protein>
    <submittedName>
        <fullName evidence="2">Uncharacterized protein</fullName>
    </submittedName>
</protein>
<organism evidence="2 3">
    <name type="scientific">Lyophyllum shimeji</name>
    <name type="common">Hon-shimeji</name>
    <name type="synonym">Tricholoma shimeji</name>
    <dbReference type="NCBI Taxonomy" id="47721"/>
    <lineage>
        <taxon>Eukaryota</taxon>
        <taxon>Fungi</taxon>
        <taxon>Dikarya</taxon>
        <taxon>Basidiomycota</taxon>
        <taxon>Agaricomycotina</taxon>
        <taxon>Agaricomycetes</taxon>
        <taxon>Agaricomycetidae</taxon>
        <taxon>Agaricales</taxon>
        <taxon>Tricholomatineae</taxon>
        <taxon>Lyophyllaceae</taxon>
        <taxon>Lyophyllum</taxon>
    </lineage>
</organism>
<evidence type="ECO:0000313" key="3">
    <source>
        <dbReference type="Proteomes" id="UP001063166"/>
    </source>
</evidence>
<evidence type="ECO:0000256" key="1">
    <source>
        <dbReference type="SAM" id="MobiDB-lite"/>
    </source>
</evidence>
<sequence>MTSITGHRVAEAIHAGHLVSACHRGRSPHTDASRPTVTGRVPLVTAPSSSAFPAQIQSSSLPPPFAPAKRWI</sequence>
<gene>
    <name evidence="2" type="ORF">LshimejAT787_0306580</name>
</gene>
<reference evidence="2" key="1">
    <citation type="submission" date="2022-07" db="EMBL/GenBank/DDBJ databases">
        <title>The genome of Lyophyllum shimeji provides insight into the initial evolution of ectomycorrhizal fungal genome.</title>
        <authorList>
            <person name="Kobayashi Y."/>
            <person name="Shibata T."/>
            <person name="Hirakawa H."/>
            <person name="Shigenobu S."/>
            <person name="Nishiyama T."/>
            <person name="Yamada A."/>
            <person name="Hasebe M."/>
            <person name="Kawaguchi M."/>
        </authorList>
    </citation>
    <scope>NUCLEOTIDE SEQUENCE</scope>
    <source>
        <strain evidence="2">AT787</strain>
    </source>
</reference>
<feature type="region of interest" description="Disordered" evidence="1">
    <location>
        <begin position="52"/>
        <end position="72"/>
    </location>
</feature>
<proteinExistence type="predicted"/>
<evidence type="ECO:0000313" key="2">
    <source>
        <dbReference type="EMBL" id="GLB36370.1"/>
    </source>
</evidence>